<accession>A0AAD9R7M1</accession>
<dbReference type="EMBL" id="JARQWQ010000001">
    <property type="protein sequence ID" value="KAK2574603.1"/>
    <property type="molecule type" value="Genomic_DNA"/>
</dbReference>
<reference evidence="1" key="2">
    <citation type="journal article" date="2023" name="Science">
        <title>Genomic signatures of disease resistance in endangered staghorn corals.</title>
        <authorList>
            <person name="Vollmer S.V."/>
            <person name="Selwyn J.D."/>
            <person name="Despard B.A."/>
            <person name="Roesel C.L."/>
        </authorList>
    </citation>
    <scope>NUCLEOTIDE SEQUENCE</scope>
    <source>
        <strain evidence="1">K2</strain>
    </source>
</reference>
<keyword evidence="2" id="KW-1185">Reference proteome</keyword>
<reference evidence="1" key="1">
    <citation type="journal article" date="2023" name="G3 (Bethesda)">
        <title>Whole genome assembly and annotation of the endangered Caribbean coral Acropora cervicornis.</title>
        <authorList>
            <person name="Selwyn J.D."/>
            <person name="Vollmer S.V."/>
        </authorList>
    </citation>
    <scope>NUCLEOTIDE SEQUENCE</scope>
    <source>
        <strain evidence="1">K2</strain>
    </source>
</reference>
<comment type="caution">
    <text evidence="1">The sequence shown here is derived from an EMBL/GenBank/DDBJ whole genome shotgun (WGS) entry which is preliminary data.</text>
</comment>
<name>A0AAD9R7M1_ACRCE</name>
<dbReference type="Proteomes" id="UP001249851">
    <property type="component" value="Unassembled WGS sequence"/>
</dbReference>
<dbReference type="AlphaFoldDB" id="A0AAD9R7M1"/>
<sequence>MLEFCKHNDQGLANFLFRRVFAFLQKHLNYTCLPPNASAFGVHSALLSDPKYSCGSLEKKEKEAL</sequence>
<proteinExistence type="predicted"/>
<protein>
    <submittedName>
        <fullName evidence="1">Uncharacterized protein</fullName>
    </submittedName>
</protein>
<gene>
    <name evidence="1" type="ORF">P5673_000793</name>
</gene>
<evidence type="ECO:0000313" key="1">
    <source>
        <dbReference type="EMBL" id="KAK2574603.1"/>
    </source>
</evidence>
<evidence type="ECO:0000313" key="2">
    <source>
        <dbReference type="Proteomes" id="UP001249851"/>
    </source>
</evidence>
<organism evidence="1 2">
    <name type="scientific">Acropora cervicornis</name>
    <name type="common">Staghorn coral</name>
    <dbReference type="NCBI Taxonomy" id="6130"/>
    <lineage>
        <taxon>Eukaryota</taxon>
        <taxon>Metazoa</taxon>
        <taxon>Cnidaria</taxon>
        <taxon>Anthozoa</taxon>
        <taxon>Hexacorallia</taxon>
        <taxon>Scleractinia</taxon>
        <taxon>Astrocoeniina</taxon>
        <taxon>Acroporidae</taxon>
        <taxon>Acropora</taxon>
    </lineage>
</organism>